<evidence type="ECO:0000256" key="2">
    <source>
        <dbReference type="ARBA" id="ARBA00007663"/>
    </source>
</evidence>
<dbReference type="Gene3D" id="3.90.870.10">
    <property type="entry name" value="DHBP synthase"/>
    <property type="match status" value="1"/>
</dbReference>
<dbReference type="EC" id="2.7.1.24" evidence="10 11"/>
<dbReference type="Pfam" id="PF03481">
    <property type="entry name" value="Sua5_C"/>
    <property type="match status" value="1"/>
</dbReference>
<protein>
    <recommendedName>
        <fullName evidence="10 11">Dephospho-CoA kinase</fullName>
        <ecNumber evidence="10 11">2.7.1.24</ecNumber>
    </recommendedName>
    <alternativeName>
        <fullName evidence="10">Dephosphocoenzyme A kinase</fullName>
    </alternativeName>
</protein>
<evidence type="ECO:0000256" key="10">
    <source>
        <dbReference type="HAMAP-Rule" id="MF_00376"/>
    </source>
</evidence>
<keyword evidence="8 10" id="KW-0067">ATP-binding</keyword>
<proteinExistence type="inferred from homology"/>
<dbReference type="InterPro" id="IPR027417">
    <property type="entry name" value="P-loop_NTPase"/>
</dbReference>
<organism evidence="13 14">
    <name type="scientific">Anaeromassilibacillus senegalensis</name>
    <dbReference type="NCBI Taxonomy" id="1673717"/>
    <lineage>
        <taxon>Bacteria</taxon>
        <taxon>Bacillati</taxon>
        <taxon>Bacillota</taxon>
        <taxon>Clostridia</taxon>
        <taxon>Eubacteriales</taxon>
        <taxon>Acutalibacteraceae</taxon>
        <taxon>Anaeromassilibacillus</taxon>
    </lineage>
</organism>
<dbReference type="CDD" id="cd02022">
    <property type="entry name" value="DPCK"/>
    <property type="match status" value="1"/>
</dbReference>
<keyword evidence="6" id="KW-0548">Nucleotidyltransferase</keyword>
<dbReference type="NCBIfam" id="TIGR00057">
    <property type="entry name" value="L-threonylcarbamoyladenylate synthase"/>
    <property type="match status" value="1"/>
</dbReference>
<comment type="function">
    <text evidence="10">Catalyzes the phosphorylation of the 3'-hydroxyl group of dephosphocoenzyme A to form coenzyme A.</text>
</comment>
<dbReference type="Proteomes" id="UP001299220">
    <property type="component" value="Unassembled WGS sequence"/>
</dbReference>
<evidence type="ECO:0000256" key="1">
    <source>
        <dbReference type="ARBA" id="ARBA00004496"/>
    </source>
</evidence>
<keyword evidence="3 10" id="KW-0963">Cytoplasm</keyword>
<evidence type="ECO:0000256" key="8">
    <source>
        <dbReference type="ARBA" id="ARBA00022840"/>
    </source>
</evidence>
<keyword evidence="4 10" id="KW-0808">Transferase</keyword>
<comment type="similarity">
    <text evidence="10">Belongs to the CoaE family.</text>
</comment>
<keyword evidence="14" id="KW-1185">Reference proteome</keyword>
<dbReference type="InterPro" id="IPR005145">
    <property type="entry name" value="Sua5_C"/>
</dbReference>
<dbReference type="InterPro" id="IPR001977">
    <property type="entry name" value="Depp_CoAkinase"/>
</dbReference>
<feature type="domain" description="YrdC-like" evidence="12">
    <location>
        <begin position="13"/>
        <end position="199"/>
    </location>
</feature>
<dbReference type="PROSITE" id="PS51163">
    <property type="entry name" value="YRDC"/>
    <property type="match status" value="1"/>
</dbReference>
<evidence type="ECO:0000256" key="11">
    <source>
        <dbReference type="NCBIfam" id="TIGR00152"/>
    </source>
</evidence>
<dbReference type="EMBL" id="JAFBIT010000001">
    <property type="protein sequence ID" value="MCF2652080.1"/>
    <property type="molecule type" value="Genomic_DNA"/>
</dbReference>
<gene>
    <name evidence="10" type="primary">coaE</name>
    <name evidence="13" type="ORF">JQM67_05640</name>
</gene>
<keyword evidence="10" id="KW-0173">Coenzyme A biosynthesis</keyword>
<dbReference type="Gene3D" id="3.40.50.11030">
    <property type="entry name" value="Threonylcarbamoyl-AMP synthase, C-terminal domain"/>
    <property type="match status" value="1"/>
</dbReference>
<reference evidence="13 14" key="1">
    <citation type="submission" date="2020-12" db="EMBL/GenBank/DDBJ databases">
        <title>Whole genome sequences of gut porcine anaerobes.</title>
        <authorList>
            <person name="Kubasova T."/>
            <person name="Jahodarova E."/>
            <person name="Rychlik I."/>
        </authorList>
    </citation>
    <scope>NUCLEOTIDE SEQUENCE [LARGE SCALE GENOMIC DNA]</scope>
    <source>
        <strain evidence="13 14">An867</strain>
    </source>
</reference>
<dbReference type="PANTHER" id="PTHR17490">
    <property type="entry name" value="SUA5"/>
    <property type="match status" value="1"/>
</dbReference>
<keyword evidence="7 10" id="KW-0547">Nucleotide-binding</keyword>
<comment type="subcellular location">
    <subcellularLocation>
        <location evidence="1 10">Cytoplasm</location>
    </subcellularLocation>
</comment>
<dbReference type="RefSeq" id="WP_328228754.1">
    <property type="nucleotide sequence ID" value="NZ_JAFBIT010000001.1"/>
</dbReference>
<dbReference type="InterPro" id="IPR017945">
    <property type="entry name" value="DHBP_synth_RibB-like_a/b_dom"/>
</dbReference>
<evidence type="ECO:0000313" key="13">
    <source>
        <dbReference type="EMBL" id="MCF2652080.1"/>
    </source>
</evidence>
<evidence type="ECO:0000256" key="3">
    <source>
        <dbReference type="ARBA" id="ARBA00022490"/>
    </source>
</evidence>
<evidence type="ECO:0000256" key="9">
    <source>
        <dbReference type="ARBA" id="ARBA00048366"/>
    </source>
</evidence>
<dbReference type="Pfam" id="PF01300">
    <property type="entry name" value="Sua5_yciO_yrdC"/>
    <property type="match status" value="1"/>
</dbReference>
<dbReference type="Pfam" id="PF01121">
    <property type="entry name" value="CoaE"/>
    <property type="match status" value="1"/>
</dbReference>
<comment type="pathway">
    <text evidence="10">Cofactor biosynthesis; coenzyme A biosynthesis; CoA from (R)-pantothenate: step 5/5.</text>
</comment>
<dbReference type="InterPro" id="IPR038385">
    <property type="entry name" value="Sua5/YwlC_C"/>
</dbReference>
<comment type="catalytic activity">
    <reaction evidence="10">
        <text>3'-dephospho-CoA + ATP = ADP + CoA + H(+)</text>
        <dbReference type="Rhea" id="RHEA:18245"/>
        <dbReference type="ChEBI" id="CHEBI:15378"/>
        <dbReference type="ChEBI" id="CHEBI:30616"/>
        <dbReference type="ChEBI" id="CHEBI:57287"/>
        <dbReference type="ChEBI" id="CHEBI:57328"/>
        <dbReference type="ChEBI" id="CHEBI:456216"/>
        <dbReference type="EC" id="2.7.1.24"/>
    </reaction>
</comment>
<feature type="binding site" evidence="10">
    <location>
        <begin position="352"/>
        <end position="357"/>
    </location>
    <ligand>
        <name>ATP</name>
        <dbReference type="ChEBI" id="CHEBI:30616"/>
    </ligand>
</feature>
<comment type="catalytic activity">
    <reaction evidence="9">
        <text>L-threonine + hydrogencarbonate + ATP = L-threonylcarbamoyladenylate + diphosphate + H2O</text>
        <dbReference type="Rhea" id="RHEA:36407"/>
        <dbReference type="ChEBI" id="CHEBI:15377"/>
        <dbReference type="ChEBI" id="CHEBI:17544"/>
        <dbReference type="ChEBI" id="CHEBI:30616"/>
        <dbReference type="ChEBI" id="CHEBI:33019"/>
        <dbReference type="ChEBI" id="CHEBI:57926"/>
        <dbReference type="ChEBI" id="CHEBI:73682"/>
        <dbReference type="EC" id="2.7.7.87"/>
    </reaction>
</comment>
<dbReference type="HAMAP" id="MF_00376">
    <property type="entry name" value="Dephospho_CoA_kinase"/>
    <property type="match status" value="1"/>
</dbReference>
<evidence type="ECO:0000313" key="14">
    <source>
        <dbReference type="Proteomes" id="UP001299220"/>
    </source>
</evidence>
<accession>A0ABS9CP06</accession>
<dbReference type="SUPFAM" id="SSF52540">
    <property type="entry name" value="P-loop containing nucleoside triphosphate hydrolases"/>
    <property type="match status" value="1"/>
</dbReference>
<comment type="caution">
    <text evidence="13">The sequence shown here is derived from an EMBL/GenBank/DDBJ whole genome shotgun (WGS) entry which is preliminary data.</text>
</comment>
<evidence type="ECO:0000256" key="5">
    <source>
        <dbReference type="ARBA" id="ARBA00022694"/>
    </source>
</evidence>
<comment type="similarity">
    <text evidence="2">Belongs to the SUA5 family.</text>
</comment>
<dbReference type="PROSITE" id="PS51219">
    <property type="entry name" value="DPCK"/>
    <property type="match status" value="1"/>
</dbReference>
<dbReference type="NCBIfam" id="TIGR00152">
    <property type="entry name" value="dephospho-CoA kinase"/>
    <property type="match status" value="1"/>
</dbReference>
<evidence type="ECO:0000256" key="4">
    <source>
        <dbReference type="ARBA" id="ARBA00022679"/>
    </source>
</evidence>
<evidence type="ECO:0000256" key="6">
    <source>
        <dbReference type="ARBA" id="ARBA00022695"/>
    </source>
</evidence>
<evidence type="ECO:0000259" key="12">
    <source>
        <dbReference type="PROSITE" id="PS51163"/>
    </source>
</evidence>
<keyword evidence="10" id="KW-0418">Kinase</keyword>
<dbReference type="PANTHER" id="PTHR17490:SF16">
    <property type="entry name" value="THREONYLCARBAMOYL-AMP SYNTHASE"/>
    <property type="match status" value="1"/>
</dbReference>
<keyword evidence="5" id="KW-0819">tRNA processing</keyword>
<dbReference type="SUPFAM" id="SSF55821">
    <property type="entry name" value="YrdC/RibB"/>
    <property type="match status" value="1"/>
</dbReference>
<evidence type="ECO:0000256" key="7">
    <source>
        <dbReference type="ARBA" id="ARBA00022741"/>
    </source>
</evidence>
<dbReference type="InterPro" id="IPR050156">
    <property type="entry name" value="TC-AMP_synthase_SUA5"/>
</dbReference>
<sequence>MNMDTRILDAGKEYDIKAAGEILRRGGLVAIPTETVYGLAGNALDPTVSAQIYKVKGRPSDNPLIVHITSMEELPPLVTEIPEAARKLAEAFWPGPLTIIMKKSPLVPKETTGGLDTVAVRMPSHPAAQAIIRAAGVPLAAPSANLSGLPSPTVFEHVCDDLTGRVDAIVNGGDCAVGVESTVITVVTEIPRVLRPGGVSVEQLRAVLGTVEVDRAVLEKPAENARVSSPGMKYKHYAPKADITIVDASLEEYAAFVNAQPDATALCFEGEEKLLSCPCVPFGRAEDALSQAHCLFAALHTLDEIGAKTVYARMPRKTGVGLAVYNRLIRAAAFRVLVPRDEMIVGLTGQTGAGKSTVSKILAERGCTVIDCDGVTRDPALYSGACLEELQKAFGRDIIEPDGRLNRRLLANRAFADEASAATLNRITHPVIYSRLCAEIDARRRAGARLIVLDAPTLFEAGADRLCRRVVSVVAEESVRMQRIMQRDGLTEVEAKRRMHAQQTDAFYADRSDFVLDNTVSVSETELDMMLAALGCAHTGEAN</sequence>
<name>A0ABS9CP06_9FIRM</name>
<dbReference type="InterPro" id="IPR006070">
    <property type="entry name" value="Sua5-like_dom"/>
</dbReference>
<dbReference type="Gene3D" id="3.40.50.300">
    <property type="entry name" value="P-loop containing nucleotide triphosphate hydrolases"/>
    <property type="match status" value="1"/>
</dbReference>